<organism evidence="8 9">
    <name type="scientific">Sclerotinia nivalis</name>
    <dbReference type="NCBI Taxonomy" id="352851"/>
    <lineage>
        <taxon>Eukaryota</taxon>
        <taxon>Fungi</taxon>
        <taxon>Dikarya</taxon>
        <taxon>Ascomycota</taxon>
        <taxon>Pezizomycotina</taxon>
        <taxon>Leotiomycetes</taxon>
        <taxon>Helotiales</taxon>
        <taxon>Sclerotiniaceae</taxon>
        <taxon>Sclerotinia</taxon>
    </lineage>
</organism>
<evidence type="ECO:0008006" key="10">
    <source>
        <dbReference type="Google" id="ProtNLM"/>
    </source>
</evidence>
<reference evidence="8" key="1">
    <citation type="submission" date="2022-11" db="EMBL/GenBank/DDBJ databases">
        <title>Genome Resource of Sclerotinia nivalis Strain SnTB1, a Plant Pathogen Isolated from American Ginseng.</title>
        <authorList>
            <person name="Fan S."/>
        </authorList>
    </citation>
    <scope>NUCLEOTIDE SEQUENCE</scope>
    <source>
        <strain evidence="8">SnTB1</strain>
    </source>
</reference>
<evidence type="ECO:0000256" key="5">
    <source>
        <dbReference type="ARBA" id="ARBA00023128"/>
    </source>
</evidence>
<evidence type="ECO:0000256" key="7">
    <source>
        <dbReference type="SAM" id="MobiDB-lite"/>
    </source>
</evidence>
<proteinExistence type="inferred from homology"/>
<comment type="subcellular location">
    <subcellularLocation>
        <location evidence="1">Mitochondrion outer membrane</location>
        <topology evidence="1">Peripheral membrane protein</topology>
    </subcellularLocation>
</comment>
<dbReference type="Pfam" id="PF08732">
    <property type="entry name" value="HIM1"/>
    <property type="match status" value="1"/>
</dbReference>
<evidence type="ECO:0000256" key="3">
    <source>
        <dbReference type="ARBA" id="ARBA00022787"/>
    </source>
</evidence>
<keyword evidence="5" id="KW-0496">Mitochondrion</keyword>
<dbReference type="AlphaFoldDB" id="A0A9X0AHW2"/>
<evidence type="ECO:0000256" key="6">
    <source>
        <dbReference type="ARBA" id="ARBA00023136"/>
    </source>
</evidence>
<dbReference type="EMBL" id="JAPEIS010000009">
    <property type="protein sequence ID" value="KAJ8063096.1"/>
    <property type="molecule type" value="Genomic_DNA"/>
</dbReference>
<dbReference type="OrthoDB" id="430436at2759"/>
<gene>
    <name evidence="8" type="ORF">OCU04_008339</name>
</gene>
<evidence type="ECO:0000313" key="9">
    <source>
        <dbReference type="Proteomes" id="UP001152300"/>
    </source>
</evidence>
<comment type="similarity">
    <text evidence="2">Belongs to the FMP52 family.</text>
</comment>
<feature type="compositionally biased region" description="Basic and acidic residues" evidence="7">
    <location>
        <begin position="114"/>
        <end position="130"/>
    </location>
</feature>
<dbReference type="Proteomes" id="UP001152300">
    <property type="component" value="Unassembled WGS sequence"/>
</dbReference>
<dbReference type="GO" id="GO:0005741">
    <property type="term" value="C:mitochondrial outer membrane"/>
    <property type="evidence" value="ECO:0007669"/>
    <property type="project" value="UniProtKB-SubCell"/>
</dbReference>
<feature type="region of interest" description="Disordered" evidence="7">
    <location>
        <begin position="107"/>
        <end position="130"/>
    </location>
</feature>
<dbReference type="PANTHER" id="PTHR14097">
    <property type="entry name" value="OXIDOREDUCTASE HTATIP2"/>
    <property type="match status" value="1"/>
</dbReference>
<dbReference type="PANTHER" id="PTHR14097:SF7">
    <property type="entry name" value="OXIDOREDUCTASE HTATIP2"/>
    <property type="match status" value="1"/>
</dbReference>
<keyword evidence="4" id="KW-0809">Transit peptide</keyword>
<dbReference type="GO" id="GO:0051170">
    <property type="term" value="P:import into nucleus"/>
    <property type="evidence" value="ECO:0007669"/>
    <property type="project" value="TreeGrafter"/>
</dbReference>
<keyword evidence="6" id="KW-0472">Membrane</keyword>
<dbReference type="SUPFAM" id="SSF51735">
    <property type="entry name" value="NAD(P)-binding Rossmann-fold domains"/>
    <property type="match status" value="1"/>
</dbReference>
<evidence type="ECO:0000256" key="1">
    <source>
        <dbReference type="ARBA" id="ARBA00004450"/>
    </source>
</evidence>
<evidence type="ECO:0000256" key="2">
    <source>
        <dbReference type="ARBA" id="ARBA00006617"/>
    </source>
</evidence>
<sequence>MTSTSIVGSTGLVGSHILNILLSHPSISTIHSLSRRSPPESTTTSTRLHPLISEDTKSWSTLLSSISPPPSIFFSALGTTKAQAGSIEAQRKIDLELNLELARTFANASPGSKSDGKDGKDENNQENNKENNKIYILISTHNANATSIIPYSKMKGELEDKIIALQDSFKHVIIVRPGLIVGERNDSRPAEFVMRKVAGWAGWAGAGFKDFWAQDAGVIARAAVNAGLRALEGRDADGNEIPRVWVLGQGDIVRLGREEWKGE</sequence>
<dbReference type="InterPro" id="IPR014843">
    <property type="entry name" value="Him1/Fmp52"/>
</dbReference>
<evidence type="ECO:0000313" key="8">
    <source>
        <dbReference type="EMBL" id="KAJ8063096.1"/>
    </source>
</evidence>
<dbReference type="Gene3D" id="3.40.50.720">
    <property type="entry name" value="NAD(P)-binding Rossmann-like Domain"/>
    <property type="match status" value="1"/>
</dbReference>
<comment type="caution">
    <text evidence="8">The sequence shown here is derived from an EMBL/GenBank/DDBJ whole genome shotgun (WGS) entry which is preliminary data.</text>
</comment>
<accession>A0A9X0AHW2</accession>
<evidence type="ECO:0000256" key="4">
    <source>
        <dbReference type="ARBA" id="ARBA00022946"/>
    </source>
</evidence>
<feature type="compositionally biased region" description="Low complexity" evidence="7">
    <location>
        <begin position="35"/>
        <end position="48"/>
    </location>
</feature>
<keyword evidence="3" id="KW-1000">Mitochondrion outer membrane</keyword>
<dbReference type="FunFam" id="3.40.50.720:FF:000366">
    <property type="entry name" value="Protein FMP52, mitochondrial"/>
    <property type="match status" value="1"/>
</dbReference>
<keyword evidence="9" id="KW-1185">Reference proteome</keyword>
<name>A0A9X0AHW2_9HELO</name>
<dbReference type="InterPro" id="IPR036291">
    <property type="entry name" value="NAD(P)-bd_dom_sf"/>
</dbReference>
<protein>
    <recommendedName>
        <fullName evidence="10">NAD-dependent epimerase/dehydratase domain-containing protein</fullName>
    </recommendedName>
</protein>
<feature type="region of interest" description="Disordered" evidence="7">
    <location>
        <begin position="31"/>
        <end position="50"/>
    </location>
</feature>